<sequence>MDKITMKGMSFFGNHGVFPEENKLGQRYVVDTTLHMPLDEAGRTDALEETVNYAEVCELIRRIVEERTYKLIEALAENIASEVLSTYTGIHAITVCVHKPNPPVAIQFDGVSAEIYRKRASCNERTGRG</sequence>
<dbReference type="Gene3D" id="3.30.1130.10">
    <property type="match status" value="1"/>
</dbReference>
<dbReference type="PANTHER" id="PTHR42844">
    <property type="entry name" value="DIHYDRONEOPTERIN ALDOLASE 1-RELATED"/>
    <property type="match status" value="1"/>
</dbReference>
<keyword evidence="5 6" id="KW-0456">Lyase</keyword>
<dbReference type="CDD" id="cd00534">
    <property type="entry name" value="DHNA_DHNTPE"/>
    <property type="match status" value="1"/>
</dbReference>
<evidence type="ECO:0000259" key="7">
    <source>
        <dbReference type="SMART" id="SM00905"/>
    </source>
</evidence>
<dbReference type="NCBIfam" id="TIGR00526">
    <property type="entry name" value="folB_dom"/>
    <property type="match status" value="1"/>
</dbReference>
<comment type="function">
    <text evidence="6">Catalyzes the conversion of 7,8-dihydroneopterin to 6-hydroxymethyl-7,8-dihydropterin.</text>
</comment>
<evidence type="ECO:0000256" key="3">
    <source>
        <dbReference type="ARBA" id="ARBA00005708"/>
    </source>
</evidence>
<dbReference type="EC" id="4.1.2.25" evidence="6"/>
<evidence type="ECO:0000313" key="9">
    <source>
        <dbReference type="Proteomes" id="UP001469365"/>
    </source>
</evidence>
<feature type="domain" description="Dihydroneopterin aldolase/epimerase" evidence="7">
    <location>
        <begin position="4"/>
        <end position="117"/>
    </location>
</feature>
<dbReference type="InterPro" id="IPR043133">
    <property type="entry name" value="GTP-CH-I_C/QueF"/>
</dbReference>
<dbReference type="EMBL" id="JBBPCC010000040">
    <property type="protein sequence ID" value="MEK8132988.1"/>
    <property type="molecule type" value="Genomic_DNA"/>
</dbReference>
<name>A0ABU9DYY4_9BACL</name>
<dbReference type="PANTHER" id="PTHR42844:SF1">
    <property type="entry name" value="DIHYDRONEOPTERIN ALDOLASE 1-RELATED"/>
    <property type="match status" value="1"/>
</dbReference>
<comment type="pathway">
    <text evidence="2 6">Cofactor biosynthesis; tetrahydrofolate biosynthesis; 2-amino-4-hydroxy-6-hydroxymethyl-7,8-dihydropteridine diphosphate from 7,8-dihydroneopterin triphosphate: step 3/4.</text>
</comment>
<dbReference type="Pfam" id="PF02152">
    <property type="entry name" value="FolB"/>
    <property type="match status" value="1"/>
</dbReference>
<protein>
    <recommendedName>
        <fullName evidence="6">7,8-dihydroneopterin aldolase</fullName>
        <ecNumber evidence="6">4.1.2.25</ecNumber>
    </recommendedName>
</protein>
<evidence type="ECO:0000256" key="2">
    <source>
        <dbReference type="ARBA" id="ARBA00005013"/>
    </source>
</evidence>
<keyword evidence="4 6" id="KW-0289">Folate biosynthesis</keyword>
<dbReference type="SMART" id="SM00905">
    <property type="entry name" value="FolB"/>
    <property type="match status" value="1"/>
</dbReference>
<dbReference type="SUPFAM" id="SSF55620">
    <property type="entry name" value="Tetrahydrobiopterin biosynthesis enzymes-like"/>
    <property type="match status" value="1"/>
</dbReference>
<gene>
    <name evidence="8" type="primary">folB</name>
    <name evidence="8" type="ORF">WMW72_34425</name>
</gene>
<proteinExistence type="inferred from homology"/>
<dbReference type="Proteomes" id="UP001469365">
    <property type="component" value="Unassembled WGS sequence"/>
</dbReference>
<dbReference type="GO" id="GO:0004150">
    <property type="term" value="F:dihydroneopterin aldolase activity"/>
    <property type="evidence" value="ECO:0007669"/>
    <property type="project" value="UniProtKB-EC"/>
</dbReference>
<evidence type="ECO:0000256" key="5">
    <source>
        <dbReference type="ARBA" id="ARBA00023239"/>
    </source>
</evidence>
<comment type="similarity">
    <text evidence="3 6">Belongs to the DHNA family.</text>
</comment>
<evidence type="ECO:0000256" key="6">
    <source>
        <dbReference type="RuleBase" id="RU362079"/>
    </source>
</evidence>
<evidence type="ECO:0000313" key="8">
    <source>
        <dbReference type="EMBL" id="MEK8132988.1"/>
    </source>
</evidence>
<accession>A0ABU9DYY4</accession>
<evidence type="ECO:0000256" key="1">
    <source>
        <dbReference type="ARBA" id="ARBA00001353"/>
    </source>
</evidence>
<keyword evidence="9" id="KW-1185">Reference proteome</keyword>
<reference evidence="8 9" key="1">
    <citation type="submission" date="2024-04" db="EMBL/GenBank/DDBJ databases">
        <title>draft genome sequnece of Paenibacillus filicis.</title>
        <authorList>
            <person name="Kim D.-U."/>
        </authorList>
    </citation>
    <scope>NUCLEOTIDE SEQUENCE [LARGE SCALE GENOMIC DNA]</scope>
    <source>
        <strain evidence="8 9">KACC14197</strain>
    </source>
</reference>
<dbReference type="InterPro" id="IPR006157">
    <property type="entry name" value="FolB_dom"/>
</dbReference>
<dbReference type="RefSeq" id="WP_341420120.1">
    <property type="nucleotide sequence ID" value="NZ_JBBPCC010000040.1"/>
</dbReference>
<dbReference type="InterPro" id="IPR006156">
    <property type="entry name" value="Dihydroneopterin_aldolase"/>
</dbReference>
<comment type="catalytic activity">
    <reaction evidence="1 6">
        <text>7,8-dihydroneopterin = 6-hydroxymethyl-7,8-dihydropterin + glycolaldehyde</text>
        <dbReference type="Rhea" id="RHEA:10540"/>
        <dbReference type="ChEBI" id="CHEBI:17001"/>
        <dbReference type="ChEBI" id="CHEBI:17071"/>
        <dbReference type="ChEBI" id="CHEBI:44841"/>
        <dbReference type="EC" id="4.1.2.25"/>
    </reaction>
</comment>
<comment type="caution">
    <text evidence="8">The sequence shown here is derived from an EMBL/GenBank/DDBJ whole genome shotgun (WGS) entry which is preliminary data.</text>
</comment>
<dbReference type="NCBIfam" id="TIGR00525">
    <property type="entry name" value="folB"/>
    <property type="match status" value="1"/>
</dbReference>
<organism evidence="8 9">
    <name type="scientific">Paenibacillus filicis</name>
    <dbReference type="NCBI Taxonomy" id="669464"/>
    <lineage>
        <taxon>Bacteria</taxon>
        <taxon>Bacillati</taxon>
        <taxon>Bacillota</taxon>
        <taxon>Bacilli</taxon>
        <taxon>Bacillales</taxon>
        <taxon>Paenibacillaceae</taxon>
        <taxon>Paenibacillus</taxon>
    </lineage>
</organism>
<evidence type="ECO:0000256" key="4">
    <source>
        <dbReference type="ARBA" id="ARBA00022909"/>
    </source>
</evidence>